<dbReference type="Gene3D" id="1.20.5.300">
    <property type="match status" value="1"/>
</dbReference>
<evidence type="ECO:0000313" key="4">
    <source>
        <dbReference type="Proteomes" id="UP000193558"/>
    </source>
</evidence>
<dbReference type="OrthoDB" id="5771733at2"/>
<dbReference type="AlphaFoldDB" id="A0A1X1CU43"/>
<dbReference type="HAMAP" id="MF_00715">
    <property type="entry name" value="SlyX"/>
    <property type="match status" value="1"/>
</dbReference>
<dbReference type="PANTHER" id="PTHR36508:SF1">
    <property type="entry name" value="PROTEIN SLYX"/>
    <property type="match status" value="1"/>
</dbReference>
<evidence type="ECO:0000256" key="2">
    <source>
        <dbReference type="SAM" id="Coils"/>
    </source>
</evidence>
<reference evidence="3 4" key="1">
    <citation type="journal article" date="2017" name="Antonie Van Leeuwenhoek">
        <title>Phylogenomic resolution of the bacterial genus Pantoea and its relationship with Erwinia and Tatumella.</title>
        <authorList>
            <person name="Palmer M."/>
            <person name="Steenkamp E.T."/>
            <person name="Coetzee M.P."/>
            <person name="Chan W.Y."/>
            <person name="van Zyl E."/>
            <person name="De Maayer P."/>
            <person name="Coutinho T.A."/>
            <person name="Blom J."/>
            <person name="Smits T.H."/>
            <person name="Duffy B."/>
            <person name="Venter S.N."/>
        </authorList>
    </citation>
    <scope>NUCLEOTIDE SEQUENCE [LARGE SCALE GENOMIC DNA]</scope>
    <source>
        <strain evidence="3 4">LMG 26275</strain>
    </source>
</reference>
<dbReference type="EMBL" id="MLFR01000020">
    <property type="protein sequence ID" value="ORM67854.1"/>
    <property type="molecule type" value="Genomic_DNA"/>
</dbReference>
<dbReference type="PANTHER" id="PTHR36508">
    <property type="entry name" value="PROTEIN SLYX"/>
    <property type="match status" value="1"/>
</dbReference>
<comment type="similarity">
    <text evidence="1">Belongs to the SlyX family.</text>
</comment>
<proteinExistence type="inferred from homology"/>
<comment type="caution">
    <text evidence="3">The sequence shown here is derived from an EMBL/GenBank/DDBJ whole genome shotgun (WGS) entry which is preliminary data.</text>
</comment>
<dbReference type="STRING" id="1076550.LH22_04050"/>
<organism evidence="3 4">
    <name type="scientific">Pantoea rwandensis</name>
    <dbReference type="NCBI Taxonomy" id="1076550"/>
    <lineage>
        <taxon>Bacteria</taxon>
        <taxon>Pseudomonadati</taxon>
        <taxon>Pseudomonadota</taxon>
        <taxon>Gammaproteobacteria</taxon>
        <taxon>Enterobacterales</taxon>
        <taxon>Erwiniaceae</taxon>
        <taxon>Pantoea</taxon>
    </lineage>
</organism>
<dbReference type="NCBIfam" id="NF002750">
    <property type="entry name" value="PRK02793.1"/>
    <property type="match status" value="1"/>
</dbReference>
<protein>
    <recommendedName>
        <fullName evidence="1">Protein SlyX</fullName>
    </recommendedName>
</protein>
<dbReference type="Proteomes" id="UP000193558">
    <property type="component" value="Unassembled WGS sequence"/>
</dbReference>
<dbReference type="InterPro" id="IPR007236">
    <property type="entry name" value="SlyX"/>
</dbReference>
<keyword evidence="2" id="KW-0175">Coiled coil</keyword>
<dbReference type="RefSeq" id="WP_084935971.1">
    <property type="nucleotide sequence ID" value="NZ_MLFR01000020.1"/>
</dbReference>
<evidence type="ECO:0000256" key="1">
    <source>
        <dbReference type="HAMAP-Rule" id="MF_00715"/>
    </source>
</evidence>
<sequence length="72" mass="8452">MQHEEWEQRLEALESKLAFQEHTIDQLNQTVTQHELEMSRMREQVRLLVDKVKAATPSPIASQSEETPPPHY</sequence>
<accession>A0A1X1CU43</accession>
<evidence type="ECO:0000313" key="3">
    <source>
        <dbReference type="EMBL" id="ORM67854.1"/>
    </source>
</evidence>
<name>A0A1X1CU43_9GAMM</name>
<gene>
    <name evidence="1" type="primary">slyX</name>
    <name evidence="3" type="ORF">HA51_17730</name>
</gene>
<dbReference type="Pfam" id="PF04102">
    <property type="entry name" value="SlyX"/>
    <property type="match status" value="1"/>
</dbReference>
<dbReference type="eggNOG" id="COG2900">
    <property type="taxonomic scope" value="Bacteria"/>
</dbReference>
<feature type="coiled-coil region" evidence="2">
    <location>
        <begin position="3"/>
        <end position="44"/>
    </location>
</feature>